<feature type="compositionally biased region" description="Polar residues" evidence="1">
    <location>
        <begin position="30"/>
        <end position="39"/>
    </location>
</feature>
<protein>
    <submittedName>
        <fullName evidence="2">Uncharacterized protein</fullName>
    </submittedName>
</protein>
<dbReference type="EMBL" id="JAPDRL010000027">
    <property type="protein sequence ID" value="KAJ9665597.1"/>
    <property type="molecule type" value="Genomic_DNA"/>
</dbReference>
<sequence length="505" mass="53289">MDLKPFNLDRSVASLYTFNSYLRNRETNRANHVSPSAGNNDRDESGRDRAGPSTTQMGPAEETNETTAENAETTEEPAALFGANGVTTDSAGPSAHTTAVPQAAVVQPPQAPIMPTTNVANNPSATNGLATAVAAQPPALHLGLAPNNPPVANGSDESDEDTFTLKGLAKALHKIFSEGFTVGMANAMPALMKAIDEITNNNDPDDGSVSELTKEERYLKYLCEHIETLSISKVQAEQKERVASQLLRLAIERQKQLEERNESFSNVIGLWERSFRAVCPQPGNAAGPTAPTNGESSTASAAREAALANTTQPTAQQPVPVPSMPQQPVTMWPMVLAQHVLSNQNKSLLEKVEQLTTRCRSLEQRHLQDHPSDADFLAGDENWNPTTLGTAGFNANSFTSPPFAPIPIDAFNGVDVAMNLAMNNPHVVQSAGYAFLRDFNNHLGRISDSLAANLAQQPAPPVPVPGPQPPTPGATAPSPPTAPTNPAPFPGAQGPAGPSGPAGAL</sequence>
<name>A0ABQ9NT67_9PEZI</name>
<organism evidence="2 3">
    <name type="scientific">Coniosporium apollinis</name>
    <dbReference type="NCBI Taxonomy" id="61459"/>
    <lineage>
        <taxon>Eukaryota</taxon>
        <taxon>Fungi</taxon>
        <taxon>Dikarya</taxon>
        <taxon>Ascomycota</taxon>
        <taxon>Pezizomycotina</taxon>
        <taxon>Dothideomycetes</taxon>
        <taxon>Dothideomycetes incertae sedis</taxon>
        <taxon>Coniosporium</taxon>
    </lineage>
</organism>
<reference evidence="2" key="1">
    <citation type="submission" date="2022-10" db="EMBL/GenBank/DDBJ databases">
        <title>Culturing micro-colonial fungi from biological soil crusts in the Mojave desert and describing Neophaeococcomyces mojavensis, and introducing the new genera and species Taxawa tesnikishii.</title>
        <authorList>
            <person name="Kurbessoian T."/>
            <person name="Stajich J.E."/>
        </authorList>
    </citation>
    <scope>NUCLEOTIDE SEQUENCE</scope>
    <source>
        <strain evidence="2">TK_1</strain>
    </source>
</reference>
<feature type="compositionally biased region" description="Basic and acidic residues" evidence="1">
    <location>
        <begin position="40"/>
        <end position="50"/>
    </location>
</feature>
<keyword evidence="3" id="KW-1185">Reference proteome</keyword>
<feature type="region of interest" description="Disordered" evidence="1">
    <location>
        <begin position="282"/>
        <end position="323"/>
    </location>
</feature>
<dbReference type="Proteomes" id="UP001172684">
    <property type="component" value="Unassembled WGS sequence"/>
</dbReference>
<feature type="region of interest" description="Disordered" evidence="1">
    <location>
        <begin position="27"/>
        <end position="74"/>
    </location>
</feature>
<feature type="compositionally biased region" description="Low complexity" evidence="1">
    <location>
        <begin position="296"/>
        <end position="318"/>
    </location>
</feature>
<feature type="compositionally biased region" description="Pro residues" evidence="1">
    <location>
        <begin position="458"/>
        <end position="489"/>
    </location>
</feature>
<evidence type="ECO:0000256" key="1">
    <source>
        <dbReference type="SAM" id="MobiDB-lite"/>
    </source>
</evidence>
<accession>A0ABQ9NT67</accession>
<proteinExistence type="predicted"/>
<comment type="caution">
    <text evidence="2">The sequence shown here is derived from an EMBL/GenBank/DDBJ whole genome shotgun (WGS) entry which is preliminary data.</text>
</comment>
<evidence type="ECO:0000313" key="2">
    <source>
        <dbReference type="EMBL" id="KAJ9665597.1"/>
    </source>
</evidence>
<feature type="compositionally biased region" description="Low complexity" evidence="1">
    <location>
        <begin position="59"/>
        <end position="74"/>
    </location>
</feature>
<evidence type="ECO:0000313" key="3">
    <source>
        <dbReference type="Proteomes" id="UP001172684"/>
    </source>
</evidence>
<feature type="region of interest" description="Disordered" evidence="1">
    <location>
        <begin position="456"/>
        <end position="505"/>
    </location>
</feature>
<feature type="compositionally biased region" description="Low complexity" evidence="1">
    <location>
        <begin position="490"/>
        <end position="505"/>
    </location>
</feature>
<gene>
    <name evidence="2" type="ORF">H2201_004289</name>
</gene>